<dbReference type="Pfam" id="PF07813">
    <property type="entry name" value="LTXXQ"/>
    <property type="match status" value="1"/>
</dbReference>
<evidence type="ECO:0000256" key="4">
    <source>
        <dbReference type="ARBA" id="ARBA00022764"/>
    </source>
</evidence>
<keyword evidence="3 5" id="KW-0732">Signal</keyword>
<dbReference type="GO" id="GO:0030288">
    <property type="term" value="C:outer membrane-bounded periplasmic space"/>
    <property type="evidence" value="ECO:0007669"/>
    <property type="project" value="TreeGrafter"/>
</dbReference>
<dbReference type="NCBIfam" id="NF007687">
    <property type="entry name" value="PRK10363.1"/>
    <property type="match status" value="1"/>
</dbReference>
<keyword evidence="7" id="KW-1185">Reference proteome</keyword>
<feature type="chain" id="PRO_5001474620" evidence="5">
    <location>
        <begin position="23"/>
        <end position="169"/>
    </location>
</feature>
<evidence type="ECO:0000256" key="2">
    <source>
        <dbReference type="ARBA" id="ARBA00008441"/>
    </source>
</evidence>
<dbReference type="PROSITE" id="PS51257">
    <property type="entry name" value="PROKAR_LIPOPROTEIN"/>
    <property type="match status" value="1"/>
</dbReference>
<dbReference type="Gene3D" id="1.20.120.1490">
    <property type="match status" value="1"/>
</dbReference>
<sequence>MRKVTAVVVIPTLMMSFSCAWATEVTTTDQMHHDDTESRSMTHIPQSHMFDGINLNEQQRQQMRDLMQQARHERSSISINDLEQLHDMIIADKFNEAAYKDRLNRIAQAEIDRQVEIARVRNQMYHLLTPAQQDVLNQKHQQRIGEMRKLSAMQQASSLQAVSSTGSNQ</sequence>
<dbReference type="OrthoDB" id="6505017at2"/>
<organism evidence="6 7">
    <name type="scientific">Erwinia mallotivora</name>
    <dbReference type="NCBI Taxonomy" id="69222"/>
    <lineage>
        <taxon>Bacteria</taxon>
        <taxon>Pseudomonadati</taxon>
        <taxon>Pseudomonadota</taxon>
        <taxon>Gammaproteobacteria</taxon>
        <taxon>Enterobacterales</taxon>
        <taxon>Erwiniaceae</taxon>
        <taxon>Erwinia</taxon>
    </lineage>
</organism>
<keyword evidence="4" id="KW-0574">Periplasm</keyword>
<dbReference type="GO" id="GO:0051082">
    <property type="term" value="F:unfolded protein binding"/>
    <property type="evidence" value="ECO:0007669"/>
    <property type="project" value="TreeGrafter"/>
</dbReference>
<dbReference type="AlphaFoldDB" id="A0A014PZH4"/>
<protein>
    <submittedName>
        <fullName evidence="6">Periplasmic repressor CpxP</fullName>
    </submittedName>
</protein>
<feature type="signal peptide" evidence="5">
    <location>
        <begin position="1"/>
        <end position="22"/>
    </location>
</feature>
<comment type="subcellular location">
    <subcellularLocation>
        <location evidence="1">Periplasm</location>
    </subcellularLocation>
</comment>
<dbReference type="PIRSF" id="PIRSF034445">
    <property type="entry name" value="CpxP_Spy"/>
    <property type="match status" value="1"/>
</dbReference>
<accession>A0A014PZH4</accession>
<comment type="caution">
    <text evidence="6">The sequence shown here is derived from an EMBL/GenBank/DDBJ whole genome shotgun (WGS) entry which is preliminary data.</text>
</comment>
<dbReference type="InterPro" id="IPR052211">
    <property type="entry name" value="Cpx_auxiliary_protein"/>
</dbReference>
<dbReference type="RefSeq" id="WP_034935205.1">
    <property type="nucleotide sequence ID" value="NZ_JFHN01000029.1"/>
</dbReference>
<dbReference type="Proteomes" id="UP000019918">
    <property type="component" value="Unassembled WGS sequence"/>
</dbReference>
<proteinExistence type="inferred from homology"/>
<evidence type="ECO:0000256" key="1">
    <source>
        <dbReference type="ARBA" id="ARBA00004418"/>
    </source>
</evidence>
<dbReference type="PANTHER" id="PTHR38102:SF2">
    <property type="entry name" value="PERIPLASMIC PROTEIN CPXP"/>
    <property type="match status" value="1"/>
</dbReference>
<gene>
    <name evidence="6" type="primary">cpxP</name>
    <name evidence="6" type="ORF">BG55_05745</name>
</gene>
<dbReference type="InterPro" id="IPR012899">
    <property type="entry name" value="LTXXQ"/>
</dbReference>
<reference evidence="6 7" key="1">
    <citation type="submission" date="2014-02" db="EMBL/GenBank/DDBJ databases">
        <title>Draft genome of Erwinia mallotivora strain BT-MARDI, a papaya dieback pathogen.</title>
        <authorList>
            <person name="Redzuan R."/>
            <person name="Abu Bakar N."/>
            <person name="Badrun R."/>
            <person name="Mohd Raih M.F."/>
            <person name="Rozano L."/>
            <person name="Mat Amin N."/>
        </authorList>
    </citation>
    <scope>NUCLEOTIDE SEQUENCE [LARGE SCALE GENOMIC DNA]</scope>
    <source>
        <strain evidence="6 7">BT-MARDI</strain>
    </source>
</reference>
<evidence type="ECO:0000313" key="6">
    <source>
        <dbReference type="EMBL" id="EXU76377.1"/>
    </source>
</evidence>
<evidence type="ECO:0000313" key="7">
    <source>
        <dbReference type="Proteomes" id="UP000019918"/>
    </source>
</evidence>
<dbReference type="STRING" id="69222.BG55_05745"/>
<dbReference type="PATRIC" id="fig|69222.5.peg.1187"/>
<comment type="similarity">
    <text evidence="2">Belongs to the CpxP/Spy family.</text>
</comment>
<name>A0A014PZH4_9GAMM</name>
<dbReference type="PANTHER" id="PTHR38102">
    <property type="entry name" value="PERIPLASMIC CHAPERONE SPY"/>
    <property type="match status" value="1"/>
</dbReference>
<evidence type="ECO:0000256" key="5">
    <source>
        <dbReference type="SAM" id="SignalP"/>
    </source>
</evidence>
<dbReference type="CDD" id="cd09916">
    <property type="entry name" value="CpxP_like"/>
    <property type="match status" value="1"/>
</dbReference>
<dbReference type="EMBL" id="JFHN01000029">
    <property type="protein sequence ID" value="EXU76377.1"/>
    <property type="molecule type" value="Genomic_DNA"/>
</dbReference>
<evidence type="ECO:0000256" key="3">
    <source>
        <dbReference type="ARBA" id="ARBA00022729"/>
    </source>
</evidence>